<sequence length="166" mass="18622">MANDHKPEDTLFYLYCPLLLYWASNHTVAFETHNYDPLDEVQKTCSLITTNAVNVKLPIMKLIGLRMSCLFIMGSGSNKEIMTDVSSAHQSKRTMGVNGYLILGITFDLLPAMPSDRQAPQFSMWEGNTQLFVSLLHSKHSLLKISKSNNAELGLQNHMKFSLGPD</sequence>
<organism evidence="1 2">
    <name type="scientific">Carnegiea gigantea</name>
    <dbReference type="NCBI Taxonomy" id="171969"/>
    <lineage>
        <taxon>Eukaryota</taxon>
        <taxon>Viridiplantae</taxon>
        <taxon>Streptophyta</taxon>
        <taxon>Embryophyta</taxon>
        <taxon>Tracheophyta</taxon>
        <taxon>Spermatophyta</taxon>
        <taxon>Magnoliopsida</taxon>
        <taxon>eudicotyledons</taxon>
        <taxon>Gunneridae</taxon>
        <taxon>Pentapetalae</taxon>
        <taxon>Caryophyllales</taxon>
        <taxon>Cactineae</taxon>
        <taxon>Cactaceae</taxon>
        <taxon>Cactoideae</taxon>
        <taxon>Echinocereeae</taxon>
        <taxon>Carnegiea</taxon>
    </lineage>
</organism>
<gene>
    <name evidence="1" type="ORF">Cgig2_013734</name>
</gene>
<evidence type="ECO:0000313" key="2">
    <source>
        <dbReference type="Proteomes" id="UP001153076"/>
    </source>
</evidence>
<dbReference type="AlphaFoldDB" id="A0A9Q1Q7U7"/>
<protein>
    <submittedName>
        <fullName evidence="1">Uncharacterized protein</fullName>
    </submittedName>
</protein>
<keyword evidence="2" id="KW-1185">Reference proteome</keyword>
<evidence type="ECO:0000313" key="1">
    <source>
        <dbReference type="EMBL" id="KAJ8432192.1"/>
    </source>
</evidence>
<accession>A0A9Q1Q7U7</accession>
<proteinExistence type="predicted"/>
<dbReference type="Proteomes" id="UP001153076">
    <property type="component" value="Unassembled WGS sequence"/>
</dbReference>
<reference evidence="1" key="1">
    <citation type="submission" date="2022-04" db="EMBL/GenBank/DDBJ databases">
        <title>Carnegiea gigantea Genome sequencing and assembly v2.</title>
        <authorList>
            <person name="Copetti D."/>
            <person name="Sanderson M.J."/>
            <person name="Burquez A."/>
            <person name="Wojciechowski M.F."/>
        </authorList>
    </citation>
    <scope>NUCLEOTIDE SEQUENCE</scope>
    <source>
        <strain evidence="1">SGP5-SGP5p</strain>
        <tissue evidence="1">Aerial part</tissue>
    </source>
</reference>
<comment type="caution">
    <text evidence="1">The sequence shown here is derived from an EMBL/GenBank/DDBJ whole genome shotgun (WGS) entry which is preliminary data.</text>
</comment>
<name>A0A9Q1Q7U7_9CARY</name>
<dbReference type="EMBL" id="JAKOGI010000627">
    <property type="protein sequence ID" value="KAJ8432192.1"/>
    <property type="molecule type" value="Genomic_DNA"/>
</dbReference>